<dbReference type="SUPFAM" id="SSF69065">
    <property type="entry name" value="RNase III domain-like"/>
    <property type="match status" value="1"/>
</dbReference>
<dbReference type="GO" id="GO:0003723">
    <property type="term" value="F:RNA binding"/>
    <property type="evidence" value="ECO:0007669"/>
    <property type="project" value="UniProtKB-KW"/>
</dbReference>
<feature type="region of interest" description="Disordered" evidence="2">
    <location>
        <begin position="1"/>
        <end position="47"/>
    </location>
</feature>
<evidence type="ECO:0000256" key="2">
    <source>
        <dbReference type="SAM" id="MobiDB-lite"/>
    </source>
</evidence>
<reference evidence="4" key="1">
    <citation type="submission" date="2019-04" db="EMBL/GenBank/DDBJ databases">
        <title>Friends and foes A comparative genomics studyof 23 Aspergillus species from section Flavi.</title>
        <authorList>
            <consortium name="DOE Joint Genome Institute"/>
            <person name="Kjaerbolling I."/>
            <person name="Vesth T."/>
            <person name="Frisvad J.C."/>
            <person name="Nybo J.L."/>
            <person name="Theobald S."/>
            <person name="Kildgaard S."/>
            <person name="Isbrandt T."/>
            <person name="Kuo A."/>
            <person name="Sato A."/>
            <person name="Lyhne E.K."/>
            <person name="Kogle M.E."/>
            <person name="Wiebenga A."/>
            <person name="Kun R.S."/>
            <person name="Lubbers R.J."/>
            <person name="Makela M.R."/>
            <person name="Barry K."/>
            <person name="Chovatia M."/>
            <person name="Clum A."/>
            <person name="Daum C."/>
            <person name="Haridas S."/>
            <person name="He G."/>
            <person name="LaButti K."/>
            <person name="Lipzen A."/>
            <person name="Mondo S."/>
            <person name="Riley R."/>
            <person name="Salamov A."/>
            <person name="Simmons B.A."/>
            <person name="Magnuson J.K."/>
            <person name="Henrissat B."/>
            <person name="Mortensen U.H."/>
            <person name="Larsen T.O."/>
            <person name="Devries R.P."/>
            <person name="Grigoriev I.V."/>
            <person name="Machida M."/>
            <person name="Baker S.E."/>
            <person name="Andersen M.R."/>
        </authorList>
    </citation>
    <scope>NUCLEOTIDE SEQUENCE [LARGE SCALE GENOMIC DNA]</scope>
    <source>
        <strain evidence="4">IBT 14317</strain>
    </source>
</reference>
<dbReference type="InterPro" id="IPR000999">
    <property type="entry name" value="RNase_III_dom"/>
</dbReference>
<dbReference type="EMBL" id="ML735442">
    <property type="protein sequence ID" value="KAE8383963.1"/>
    <property type="molecule type" value="Genomic_DNA"/>
</dbReference>
<dbReference type="PANTHER" id="PTHR11207">
    <property type="entry name" value="RIBONUCLEASE III"/>
    <property type="match status" value="1"/>
</dbReference>
<keyword evidence="1" id="KW-0694">RNA-binding</keyword>
<dbReference type="PROSITE" id="PS50142">
    <property type="entry name" value="RNASE_3_2"/>
    <property type="match status" value="1"/>
</dbReference>
<dbReference type="Gene3D" id="1.10.1520.10">
    <property type="entry name" value="Ribonuclease III domain"/>
    <property type="match status" value="1"/>
</dbReference>
<dbReference type="GO" id="GO:0034475">
    <property type="term" value="P:U4 snRNA 3'-end processing"/>
    <property type="evidence" value="ECO:0007669"/>
    <property type="project" value="TreeGrafter"/>
</dbReference>
<feature type="compositionally biased region" description="Polar residues" evidence="2">
    <location>
        <begin position="10"/>
        <end position="19"/>
    </location>
</feature>
<dbReference type="Pfam" id="PF00636">
    <property type="entry name" value="Ribonuclease_3"/>
    <property type="match status" value="1"/>
</dbReference>
<evidence type="ECO:0000256" key="1">
    <source>
        <dbReference type="ARBA" id="ARBA00022884"/>
    </source>
</evidence>
<dbReference type="SMART" id="SM00535">
    <property type="entry name" value="RIBOc"/>
    <property type="match status" value="1"/>
</dbReference>
<dbReference type="GO" id="GO:0006369">
    <property type="term" value="P:termination of RNA polymerase II transcription"/>
    <property type="evidence" value="ECO:0007669"/>
    <property type="project" value="TreeGrafter"/>
</dbReference>
<feature type="non-terminal residue" evidence="4">
    <location>
        <position position="1"/>
    </location>
</feature>
<accession>A0A5N7BQP5</accession>
<dbReference type="AlphaFoldDB" id="A0A5N7BQP5"/>
<dbReference type="OrthoDB" id="2392202at2759"/>
<evidence type="ECO:0000259" key="3">
    <source>
        <dbReference type="PROSITE" id="PS50142"/>
    </source>
</evidence>
<dbReference type="InterPro" id="IPR036389">
    <property type="entry name" value="RNase_III_sf"/>
</dbReference>
<feature type="compositionally biased region" description="Basic and acidic residues" evidence="2">
    <location>
        <begin position="20"/>
        <end position="30"/>
    </location>
</feature>
<dbReference type="GO" id="GO:0005654">
    <property type="term" value="C:nucleoplasm"/>
    <property type="evidence" value="ECO:0007669"/>
    <property type="project" value="TreeGrafter"/>
</dbReference>
<protein>
    <submittedName>
        <fullName evidence="4">Ribonuclease III domain-containing protein</fullName>
    </submittedName>
</protein>
<dbReference type="GO" id="GO:0004525">
    <property type="term" value="F:ribonuclease III activity"/>
    <property type="evidence" value="ECO:0007669"/>
    <property type="project" value="InterPro"/>
</dbReference>
<name>A0A5N7BQP5_PETAA</name>
<proteinExistence type="predicted"/>
<dbReference type="CDD" id="cd00593">
    <property type="entry name" value="RIBOc"/>
    <property type="match status" value="1"/>
</dbReference>
<gene>
    <name evidence="4" type="ORF">BDV23DRAFT_167808</name>
</gene>
<sequence length="364" mass="40809">MTMDSKRKSVFSNSPSSYSRETRVKVEHQPSKNITLHKGEAKSHPSTVSQLLDDVIESLRCLRSHTSDISPDIFKAISGLDEVLRRANSPKSDISDYNSHIPIHHSVGTISTENYLPVLPPIMDKALERAVFTHPGVSNNAEATYDRLEILGDAYIELIATKLIWQKFQEIPSGRISQIRELLVKNETLAEYATEYGLDCRAAVPHDYLKQPKRWTKTRADVFEAYVAAAIISDPVGGYEAVEQWLTQLWLPKLSELGPQRPNVNAKEILARKIMGKGIKLKYIDERPPVQQSRGVQTFFIGLYLTGWGWNNKHLGSGQGTNKTIAGNEAARQALLNESLVEEISGVKRAYETRISHHLTEGIN</sequence>
<dbReference type="SUPFAM" id="SSF54768">
    <property type="entry name" value="dsRNA-binding domain-like"/>
    <property type="match status" value="1"/>
</dbReference>
<dbReference type="PANTHER" id="PTHR11207:SF0">
    <property type="entry name" value="RIBONUCLEASE 3"/>
    <property type="match status" value="1"/>
</dbReference>
<feature type="domain" description="RNase III" evidence="3">
    <location>
        <begin position="124"/>
        <end position="235"/>
    </location>
</feature>
<dbReference type="GO" id="GO:0006364">
    <property type="term" value="P:rRNA processing"/>
    <property type="evidence" value="ECO:0007669"/>
    <property type="project" value="TreeGrafter"/>
</dbReference>
<dbReference type="Gene3D" id="3.30.160.20">
    <property type="match status" value="1"/>
</dbReference>
<organism evidence="4">
    <name type="scientific">Petromyces alliaceus</name>
    <name type="common">Aspergillus alliaceus</name>
    <dbReference type="NCBI Taxonomy" id="209559"/>
    <lineage>
        <taxon>Eukaryota</taxon>
        <taxon>Fungi</taxon>
        <taxon>Dikarya</taxon>
        <taxon>Ascomycota</taxon>
        <taxon>Pezizomycotina</taxon>
        <taxon>Eurotiomycetes</taxon>
        <taxon>Eurotiomycetidae</taxon>
        <taxon>Eurotiales</taxon>
        <taxon>Aspergillaceae</taxon>
        <taxon>Aspergillus</taxon>
        <taxon>Aspergillus subgen. Circumdati</taxon>
    </lineage>
</organism>
<evidence type="ECO:0000313" key="4">
    <source>
        <dbReference type="EMBL" id="KAE8383963.1"/>
    </source>
</evidence>
<dbReference type="Proteomes" id="UP000326877">
    <property type="component" value="Unassembled WGS sequence"/>
</dbReference>